<dbReference type="GO" id="GO:0000030">
    <property type="term" value="F:mannosyltransferase activity"/>
    <property type="evidence" value="ECO:0000318"/>
    <property type="project" value="GO_Central"/>
</dbReference>
<dbReference type="InterPro" id="IPR051706">
    <property type="entry name" value="Glycosyltransferase_domain"/>
</dbReference>
<dbReference type="eggNOG" id="ENOG502QS3D">
    <property type="taxonomic scope" value="Eukaryota"/>
</dbReference>
<reference evidence="3 5" key="2">
    <citation type="journal article" date="2013" name="Nature">
        <title>Insights into bilaterian evolution from three spiralian genomes.</title>
        <authorList>
            <person name="Simakov O."/>
            <person name="Marletaz F."/>
            <person name="Cho S.J."/>
            <person name="Edsinger-Gonzales E."/>
            <person name="Havlak P."/>
            <person name="Hellsten U."/>
            <person name="Kuo D.H."/>
            <person name="Larsson T."/>
            <person name="Lv J."/>
            <person name="Arendt D."/>
            <person name="Savage R."/>
            <person name="Osoegawa K."/>
            <person name="de Jong P."/>
            <person name="Grimwood J."/>
            <person name="Chapman J.A."/>
            <person name="Shapiro H."/>
            <person name="Aerts A."/>
            <person name="Otillar R.P."/>
            <person name="Terry A.Y."/>
            <person name="Boore J.L."/>
            <person name="Grigoriev I.V."/>
            <person name="Lindberg D.R."/>
            <person name="Seaver E.C."/>
            <person name="Weisblat D.A."/>
            <person name="Putnam N.H."/>
            <person name="Rokhsar D.S."/>
        </authorList>
    </citation>
    <scope>NUCLEOTIDE SEQUENCE</scope>
</reference>
<dbReference type="Proteomes" id="UP000015101">
    <property type="component" value="Unassembled WGS sequence"/>
</dbReference>
<dbReference type="SUPFAM" id="SSF53448">
    <property type="entry name" value="Nucleotide-diphospho-sugar transferases"/>
    <property type="match status" value="1"/>
</dbReference>
<dbReference type="Pfam" id="PF04488">
    <property type="entry name" value="Gly_transf_sug"/>
    <property type="match status" value="1"/>
</dbReference>
<dbReference type="OMA" id="MDIGCRR"/>
<evidence type="ECO:0000313" key="3">
    <source>
        <dbReference type="EMBL" id="ESN96959.1"/>
    </source>
</evidence>
<dbReference type="EMBL" id="AMQM01006549">
    <property type="status" value="NOT_ANNOTATED_CDS"/>
    <property type="molecule type" value="Genomic_DNA"/>
</dbReference>
<dbReference type="InParanoid" id="T1G656"/>
<reference evidence="5" key="1">
    <citation type="submission" date="2012-12" db="EMBL/GenBank/DDBJ databases">
        <authorList>
            <person name="Hellsten U."/>
            <person name="Grimwood J."/>
            <person name="Chapman J.A."/>
            <person name="Shapiro H."/>
            <person name="Aerts A."/>
            <person name="Otillar R.P."/>
            <person name="Terry A.Y."/>
            <person name="Boore J.L."/>
            <person name="Simakov O."/>
            <person name="Marletaz F."/>
            <person name="Cho S.-J."/>
            <person name="Edsinger-Gonzales E."/>
            <person name="Havlak P."/>
            <person name="Kuo D.-H."/>
            <person name="Larsson T."/>
            <person name="Lv J."/>
            <person name="Arendt D."/>
            <person name="Savage R."/>
            <person name="Osoegawa K."/>
            <person name="de Jong P."/>
            <person name="Lindberg D.R."/>
            <person name="Seaver E.C."/>
            <person name="Weisblat D.A."/>
            <person name="Putnam N.H."/>
            <person name="Grigoriev I.V."/>
            <person name="Rokhsar D.S."/>
        </authorList>
    </citation>
    <scope>NUCLEOTIDE SEQUENCE</scope>
</reference>
<accession>T1G656</accession>
<dbReference type="GeneID" id="20216553"/>
<name>T1G656_HELRO</name>
<dbReference type="PANTHER" id="PTHR32385:SF15">
    <property type="entry name" value="INOSITOL PHOSPHOCERAMIDE MANNOSYLTRANSFERASE 1"/>
    <property type="match status" value="1"/>
</dbReference>
<feature type="transmembrane region" description="Helical" evidence="2">
    <location>
        <begin position="202"/>
        <end position="223"/>
    </location>
</feature>
<keyword evidence="2" id="KW-1133">Transmembrane helix</keyword>
<keyword evidence="2" id="KW-0472">Membrane</keyword>
<keyword evidence="2" id="KW-0812">Transmembrane</keyword>
<dbReference type="Gene3D" id="3.90.550.20">
    <property type="match status" value="1"/>
</dbReference>
<dbReference type="EnsemblMetazoa" id="HelroT85985">
    <property type="protein sequence ID" value="HelroP85985"/>
    <property type="gene ID" value="HelroG85985"/>
</dbReference>
<dbReference type="OrthoDB" id="10037595at2759"/>
<dbReference type="InterPro" id="IPR029044">
    <property type="entry name" value="Nucleotide-diphossugar_trans"/>
</dbReference>
<dbReference type="AlphaFoldDB" id="T1G656"/>
<dbReference type="HOGENOM" id="CLU_036369_4_0_1"/>
<dbReference type="CTD" id="20216553"/>
<dbReference type="GO" id="GO:0051999">
    <property type="term" value="P:mannosyl-inositol phosphorylceramide biosynthetic process"/>
    <property type="evidence" value="ECO:0000318"/>
    <property type="project" value="GO_Central"/>
</dbReference>
<evidence type="ECO:0000313" key="4">
    <source>
        <dbReference type="EnsemblMetazoa" id="HelroP85985"/>
    </source>
</evidence>
<keyword evidence="5" id="KW-1185">Reference proteome</keyword>
<evidence type="ECO:0000313" key="5">
    <source>
        <dbReference type="Proteomes" id="UP000015101"/>
    </source>
</evidence>
<dbReference type="PANTHER" id="PTHR32385">
    <property type="entry name" value="MANNOSYL PHOSPHORYLINOSITOL CERAMIDE SYNTHASE"/>
    <property type="match status" value="1"/>
</dbReference>
<organism evidence="4 5">
    <name type="scientific">Helobdella robusta</name>
    <name type="common">Californian leech</name>
    <dbReference type="NCBI Taxonomy" id="6412"/>
    <lineage>
        <taxon>Eukaryota</taxon>
        <taxon>Metazoa</taxon>
        <taxon>Spiralia</taxon>
        <taxon>Lophotrochozoa</taxon>
        <taxon>Annelida</taxon>
        <taxon>Clitellata</taxon>
        <taxon>Hirudinea</taxon>
        <taxon>Rhynchobdellida</taxon>
        <taxon>Glossiphoniidae</taxon>
        <taxon>Helobdella</taxon>
    </lineage>
</organism>
<proteinExistence type="predicted"/>
<evidence type="ECO:0000256" key="2">
    <source>
        <dbReference type="SAM" id="Phobius"/>
    </source>
</evidence>
<reference evidence="4" key="3">
    <citation type="submission" date="2015-06" db="UniProtKB">
        <authorList>
            <consortium name="EnsemblMetazoa"/>
        </authorList>
    </citation>
    <scope>IDENTIFICATION</scope>
</reference>
<keyword evidence="1" id="KW-0808">Transferase</keyword>
<dbReference type="InterPro" id="IPR007577">
    <property type="entry name" value="GlycoTrfase_DXD_sugar-bd_CS"/>
</dbReference>
<gene>
    <name evidence="4" type="primary">20216553</name>
    <name evidence="3" type="ORF">HELRODRAFT_85985</name>
</gene>
<evidence type="ECO:0000256" key="1">
    <source>
        <dbReference type="ARBA" id="ARBA00022679"/>
    </source>
</evidence>
<sequence>MPKVLHTTWKFHALLNKKWIEIEKKCMQANPDFIFCHWDDDDLLNLVIYQYGNLLEKFLSYPYPIQRADVGRYLLLKKFGGFYKDTNIGCRAPFDYIYHNEIEKNRNNVTNETAKVLFAKIDPIGVAGDFIASTRDHPIFEQMITELGRRRTNYFLPYLDVMLSTGPLFLSHVVNSFKGNPNISLKIRSEVFLIETKSYQFVYFYFVSGSTWHCVDGVVIWWVFTHLKLLFVCALLFKLFCIFALINKSKTLKHRIVKRLEKIFRRKGN</sequence>
<dbReference type="EMBL" id="KB097487">
    <property type="protein sequence ID" value="ESN96959.1"/>
    <property type="molecule type" value="Genomic_DNA"/>
</dbReference>
<dbReference type="GO" id="GO:0016020">
    <property type="term" value="C:membrane"/>
    <property type="evidence" value="ECO:0007669"/>
    <property type="project" value="GOC"/>
</dbReference>
<protein>
    <submittedName>
        <fullName evidence="3 4">Uncharacterized protein</fullName>
    </submittedName>
</protein>
<dbReference type="RefSeq" id="XP_009024933.1">
    <property type="nucleotide sequence ID" value="XM_009026685.1"/>
</dbReference>
<dbReference type="KEGG" id="hro:HELRODRAFT_85985"/>
<feature type="transmembrane region" description="Helical" evidence="2">
    <location>
        <begin position="229"/>
        <end position="246"/>
    </location>
</feature>